<dbReference type="Proteomes" id="UP000594430">
    <property type="component" value="Chromosome"/>
</dbReference>
<feature type="region of interest" description="Disordered" evidence="1">
    <location>
        <begin position="177"/>
        <end position="204"/>
    </location>
</feature>
<dbReference type="AlphaFoldDB" id="A0A7S9L8V5"/>
<reference evidence="2 3" key="1">
    <citation type="submission" date="2020-11" db="EMBL/GenBank/DDBJ databases">
        <title>Pseudomonas fulva producing VIM-24.</title>
        <authorList>
            <person name="Liu S."/>
        </authorList>
    </citation>
    <scope>NUCLEOTIDE SEQUENCE [LARGE SCALE GENOMIC DNA]</scope>
    <source>
        <strain evidence="2 3">ZDHY414</strain>
    </source>
</reference>
<organism evidence="2 3">
    <name type="scientific">Pseudomonas fulva</name>
    <dbReference type="NCBI Taxonomy" id="47880"/>
    <lineage>
        <taxon>Bacteria</taxon>
        <taxon>Pseudomonadati</taxon>
        <taxon>Pseudomonadota</taxon>
        <taxon>Gammaproteobacteria</taxon>
        <taxon>Pseudomonadales</taxon>
        <taxon>Pseudomonadaceae</taxon>
        <taxon>Pseudomonas</taxon>
    </lineage>
</organism>
<name>A0A7S9L8V5_9PSED</name>
<dbReference type="RefSeq" id="WP_196110351.1">
    <property type="nucleotide sequence ID" value="NZ_CP064943.1"/>
</dbReference>
<proteinExistence type="predicted"/>
<dbReference type="EMBL" id="CP064946">
    <property type="protein sequence ID" value="QPH49679.1"/>
    <property type="molecule type" value="Genomic_DNA"/>
</dbReference>
<protein>
    <submittedName>
        <fullName evidence="2">Uncharacterized protein</fullName>
    </submittedName>
</protein>
<evidence type="ECO:0000256" key="1">
    <source>
        <dbReference type="SAM" id="MobiDB-lite"/>
    </source>
</evidence>
<sequence length="204" mass="23598">MNYTVYPAQESEKPLTARVAIVQLGDHLQAFLNSNNISSWAPTDDYILREDRLADVLVCLGTAKGMSIAQIKYRAKKLLKLVRAYGNPMKLSFAYDLVANCLGYKAFRLAHMCRSIDHYVENLWPLDVINNGRLFNEGAFLAWPSSSTSEMLRERMQFNKQRDSLYNDIKKRSKIERTKKESEYLQTRNRALARRANQPIETRD</sequence>
<accession>A0A7S9L8V5</accession>
<evidence type="ECO:0000313" key="2">
    <source>
        <dbReference type="EMBL" id="QPH49679.1"/>
    </source>
</evidence>
<gene>
    <name evidence="2" type="ORF">IZU98_02810</name>
</gene>
<evidence type="ECO:0000313" key="3">
    <source>
        <dbReference type="Proteomes" id="UP000594430"/>
    </source>
</evidence>